<feature type="coiled-coil region" evidence="1">
    <location>
        <begin position="3"/>
        <end position="51"/>
    </location>
</feature>
<evidence type="ECO:0008006" key="4">
    <source>
        <dbReference type="Google" id="ProtNLM"/>
    </source>
</evidence>
<comment type="caution">
    <text evidence="2">The sequence shown here is derived from an EMBL/GenBank/DDBJ whole genome shotgun (WGS) entry which is preliminary data.</text>
</comment>
<organism evidence="2 3">
    <name type="scientific">Neorhodopirellula pilleata</name>
    <dbReference type="NCBI Taxonomy" id="2714738"/>
    <lineage>
        <taxon>Bacteria</taxon>
        <taxon>Pseudomonadati</taxon>
        <taxon>Planctomycetota</taxon>
        <taxon>Planctomycetia</taxon>
        <taxon>Pirellulales</taxon>
        <taxon>Pirellulaceae</taxon>
        <taxon>Neorhodopirellula</taxon>
    </lineage>
</organism>
<accession>A0A5C6AH22</accession>
<protein>
    <recommendedName>
        <fullName evidence="4">HEAT repeat protein</fullName>
    </recommendedName>
</protein>
<name>A0A5C6AH22_9BACT</name>
<keyword evidence="3" id="KW-1185">Reference proteome</keyword>
<evidence type="ECO:0000256" key="1">
    <source>
        <dbReference type="SAM" id="Coils"/>
    </source>
</evidence>
<gene>
    <name evidence="2" type="ORF">Pla100_18710</name>
</gene>
<proteinExistence type="predicted"/>
<sequence>MSVEGVEAKVRELDRKLESLADMEESIKEYAEKLRASVDAKVARLKDLRDAPEKLSAEALRRGAMFLGGDEAAQLKSLDGIVNHQPSDEAVLFCGHVAQRSEYESVRREALRAACSLGKTGYPAIAIAYQDLNTTDRFFLLEQIRSLSNEDRAVLMASMAKDASEPLVAKLIEEPFDDDRRFVLLGKLADDFGDQAMTKILETARETQGLQGLAMLYAIAKSGEPKYVLLALKAARERGPSSYAVIVAAGKCDDPAVRAELVRAAKAWGGEAGERIIDKALADSNESLRQAAAAVMGE</sequence>
<dbReference type="EMBL" id="SJPM01000003">
    <property type="protein sequence ID" value="TWT98706.1"/>
    <property type="molecule type" value="Genomic_DNA"/>
</dbReference>
<keyword evidence="1" id="KW-0175">Coiled coil</keyword>
<dbReference type="Proteomes" id="UP000316213">
    <property type="component" value="Unassembled WGS sequence"/>
</dbReference>
<evidence type="ECO:0000313" key="3">
    <source>
        <dbReference type="Proteomes" id="UP000316213"/>
    </source>
</evidence>
<dbReference type="AlphaFoldDB" id="A0A5C6AH22"/>
<evidence type="ECO:0000313" key="2">
    <source>
        <dbReference type="EMBL" id="TWT98706.1"/>
    </source>
</evidence>
<reference evidence="2 3" key="1">
    <citation type="submission" date="2019-02" db="EMBL/GenBank/DDBJ databases">
        <title>Deep-cultivation of Planctomycetes and their phenomic and genomic characterization uncovers novel biology.</title>
        <authorList>
            <person name="Wiegand S."/>
            <person name="Jogler M."/>
            <person name="Boedeker C."/>
            <person name="Pinto D."/>
            <person name="Vollmers J."/>
            <person name="Rivas-Marin E."/>
            <person name="Kohn T."/>
            <person name="Peeters S.H."/>
            <person name="Heuer A."/>
            <person name="Rast P."/>
            <person name="Oberbeckmann S."/>
            <person name="Bunk B."/>
            <person name="Jeske O."/>
            <person name="Meyerdierks A."/>
            <person name="Storesund J.E."/>
            <person name="Kallscheuer N."/>
            <person name="Luecker S."/>
            <person name="Lage O.M."/>
            <person name="Pohl T."/>
            <person name="Merkel B.J."/>
            <person name="Hornburger P."/>
            <person name="Mueller R.-W."/>
            <person name="Bruemmer F."/>
            <person name="Labrenz M."/>
            <person name="Spormann A.M."/>
            <person name="Op Den Camp H."/>
            <person name="Overmann J."/>
            <person name="Amann R."/>
            <person name="Jetten M.S.M."/>
            <person name="Mascher T."/>
            <person name="Medema M.H."/>
            <person name="Devos D.P."/>
            <person name="Kaster A.-K."/>
            <person name="Ovreas L."/>
            <person name="Rohde M."/>
            <person name="Galperin M.Y."/>
            <person name="Jogler C."/>
        </authorList>
    </citation>
    <scope>NUCLEOTIDE SEQUENCE [LARGE SCALE GENOMIC DNA]</scope>
    <source>
        <strain evidence="2 3">Pla100</strain>
    </source>
</reference>